<accession>A0A8H3BJ53</accession>
<dbReference type="AlphaFoldDB" id="A0A8H3BJ53"/>
<evidence type="ECO:0000313" key="2">
    <source>
        <dbReference type="EMBL" id="CAE6458182.1"/>
    </source>
</evidence>
<proteinExistence type="predicted"/>
<evidence type="ECO:0000313" key="3">
    <source>
        <dbReference type="Proteomes" id="UP000663843"/>
    </source>
</evidence>
<dbReference type="Proteomes" id="UP000663843">
    <property type="component" value="Unassembled WGS sequence"/>
</dbReference>
<evidence type="ECO:0000256" key="1">
    <source>
        <dbReference type="SAM" id="MobiDB-lite"/>
    </source>
</evidence>
<protein>
    <submittedName>
        <fullName evidence="2">Uncharacterized protein</fullName>
    </submittedName>
</protein>
<dbReference type="EMBL" id="CAJMWT010002920">
    <property type="protein sequence ID" value="CAE6458182.1"/>
    <property type="molecule type" value="Genomic_DNA"/>
</dbReference>
<sequence>MNPDNISTQPTMVPKMQMTIEGVEANGHKDNENLASRTRGGGAASKPKHVSLEHFPAFYVVSVWSAAATAWRVLFVAHAKYVVLVVVKQQMSWTPEC</sequence>
<comment type="caution">
    <text evidence="2">The sequence shown here is derived from an EMBL/GenBank/DDBJ whole genome shotgun (WGS) entry which is preliminary data.</text>
</comment>
<organism evidence="2 3">
    <name type="scientific">Rhizoctonia solani</name>
    <dbReference type="NCBI Taxonomy" id="456999"/>
    <lineage>
        <taxon>Eukaryota</taxon>
        <taxon>Fungi</taxon>
        <taxon>Dikarya</taxon>
        <taxon>Basidiomycota</taxon>
        <taxon>Agaricomycotina</taxon>
        <taxon>Agaricomycetes</taxon>
        <taxon>Cantharellales</taxon>
        <taxon>Ceratobasidiaceae</taxon>
        <taxon>Rhizoctonia</taxon>
    </lineage>
</organism>
<gene>
    <name evidence="2" type="ORF">RDB_LOCUS93505</name>
</gene>
<reference evidence="2" key="1">
    <citation type="submission" date="2021-01" db="EMBL/GenBank/DDBJ databases">
        <authorList>
            <person name="Kaushik A."/>
        </authorList>
    </citation>
    <scope>NUCLEOTIDE SEQUENCE</scope>
    <source>
        <strain evidence="2">AG2-2IIIB</strain>
    </source>
</reference>
<name>A0A8H3BJ53_9AGAM</name>
<feature type="region of interest" description="Disordered" evidence="1">
    <location>
        <begin position="23"/>
        <end position="46"/>
    </location>
</feature>